<sequence>MSEPIKKLPPNAKGKVRYRFVVDAGTDPETGKRKQLRRTFNTLREAKAEYARITSKRHEGTFVPPNKITVNEWLDQWLVMKAEDLEPTTVYNYRVTLDRVRGKLGNVRLQELTEDHVVAWMRWALQGGRVRGGKAGTGLGVTSVDMSLARLKDALNRAVTRGLVTVNVASEVHIPLKARKAERKTNLAVSLGYA</sequence>
<evidence type="ECO:0000259" key="3">
    <source>
        <dbReference type="PROSITE" id="PS51900"/>
    </source>
</evidence>
<keyword evidence="5" id="KW-1185">Reference proteome</keyword>
<dbReference type="RefSeq" id="WP_311586022.1">
    <property type="nucleotide sequence ID" value="NZ_JAVRFH010000167.1"/>
</dbReference>
<dbReference type="Pfam" id="PF14657">
    <property type="entry name" value="Arm-DNA-bind_4"/>
    <property type="match status" value="1"/>
</dbReference>
<dbReference type="EMBL" id="JAVRFH010000167">
    <property type="protein sequence ID" value="MDT0616513.1"/>
    <property type="molecule type" value="Genomic_DNA"/>
</dbReference>
<dbReference type="InterPro" id="IPR010998">
    <property type="entry name" value="Integrase_recombinase_N"/>
</dbReference>
<evidence type="ECO:0000256" key="2">
    <source>
        <dbReference type="PROSITE-ProRule" id="PRU01248"/>
    </source>
</evidence>
<dbReference type="Proteomes" id="UP001180724">
    <property type="component" value="Unassembled WGS sequence"/>
</dbReference>
<evidence type="ECO:0000313" key="4">
    <source>
        <dbReference type="EMBL" id="MDT0616513.1"/>
    </source>
</evidence>
<dbReference type="SUPFAM" id="SSF56349">
    <property type="entry name" value="DNA breaking-rejoining enzymes"/>
    <property type="match status" value="1"/>
</dbReference>
<gene>
    <name evidence="4" type="ORF">RM812_41230</name>
</gene>
<reference evidence="4" key="1">
    <citation type="submission" date="2024-05" db="EMBL/GenBank/DDBJ databases">
        <title>30 novel species of actinomycetes from the DSMZ collection.</title>
        <authorList>
            <person name="Nouioui I."/>
        </authorList>
    </citation>
    <scope>NUCLEOTIDE SEQUENCE</scope>
    <source>
        <strain evidence="4">DSM 40712</strain>
    </source>
</reference>
<evidence type="ECO:0000256" key="1">
    <source>
        <dbReference type="ARBA" id="ARBA00023125"/>
    </source>
</evidence>
<dbReference type="Pfam" id="PF14659">
    <property type="entry name" value="Phage_int_SAM_3"/>
    <property type="match status" value="1"/>
</dbReference>
<evidence type="ECO:0000313" key="5">
    <source>
        <dbReference type="Proteomes" id="UP001180724"/>
    </source>
</evidence>
<comment type="caution">
    <text evidence="4">The sequence shown here is derived from an EMBL/GenBank/DDBJ whole genome shotgun (WGS) entry which is preliminary data.</text>
</comment>
<dbReference type="GO" id="GO:0003677">
    <property type="term" value="F:DNA binding"/>
    <property type="evidence" value="ECO:0007669"/>
    <property type="project" value="UniProtKB-KW"/>
</dbReference>
<organism evidence="4 5">
    <name type="scientific">Streptomyces lancefieldiae</name>
    <dbReference type="NCBI Taxonomy" id="3075520"/>
    <lineage>
        <taxon>Bacteria</taxon>
        <taxon>Bacillati</taxon>
        <taxon>Actinomycetota</taxon>
        <taxon>Actinomycetes</taxon>
        <taxon>Kitasatosporales</taxon>
        <taxon>Streptomycetaceae</taxon>
        <taxon>Streptomyces</taxon>
    </lineage>
</organism>
<feature type="domain" description="Core-binding (CB)" evidence="3">
    <location>
        <begin position="68"/>
        <end position="159"/>
    </location>
</feature>
<dbReference type="InterPro" id="IPR028259">
    <property type="entry name" value="AP2-like_int_N"/>
</dbReference>
<protein>
    <submittedName>
        <fullName evidence="4">Arm DNA-binding domain-containing protein</fullName>
    </submittedName>
</protein>
<name>A0ABU3B5F5_9ACTN</name>
<dbReference type="Gene3D" id="1.10.150.130">
    <property type="match status" value="1"/>
</dbReference>
<dbReference type="InterPro" id="IPR011010">
    <property type="entry name" value="DNA_brk_join_enz"/>
</dbReference>
<proteinExistence type="predicted"/>
<dbReference type="InterPro" id="IPR044068">
    <property type="entry name" value="CB"/>
</dbReference>
<accession>A0ABU3B5F5</accession>
<dbReference type="InterPro" id="IPR004107">
    <property type="entry name" value="Integrase_SAM-like_N"/>
</dbReference>
<keyword evidence="1 2" id="KW-0238">DNA-binding</keyword>
<dbReference type="PROSITE" id="PS51900">
    <property type="entry name" value="CB"/>
    <property type="match status" value="1"/>
</dbReference>